<accession>A0A9D4UGR6</accession>
<organism evidence="1 2">
    <name type="scientific">Adiantum capillus-veneris</name>
    <name type="common">Maidenhair fern</name>
    <dbReference type="NCBI Taxonomy" id="13818"/>
    <lineage>
        <taxon>Eukaryota</taxon>
        <taxon>Viridiplantae</taxon>
        <taxon>Streptophyta</taxon>
        <taxon>Embryophyta</taxon>
        <taxon>Tracheophyta</taxon>
        <taxon>Polypodiopsida</taxon>
        <taxon>Polypodiidae</taxon>
        <taxon>Polypodiales</taxon>
        <taxon>Pteridineae</taxon>
        <taxon>Pteridaceae</taxon>
        <taxon>Vittarioideae</taxon>
        <taxon>Adiantum</taxon>
    </lineage>
</organism>
<sequence length="335" mass="37541">MKIYDVFHVDETEKDVCKLPAIHLKVEETHSADVEIPCVNLPVEKPCQMSCDGESLLEEEVWLDCASSLVEEQVFEDDLQELEVEAEVCRSDLSMQGVEQPCLGKHVEVFFEVPEFVGGRGELAPADDSMESDVGATYEHEAPCNEEGATNLAGDEVLEKQVISLAGHVLEYEKGALVPFTEGLDTGLQRDQVCLAMHQVEANGRVLLLHAMLWIHVLLEVALQVSLCQWQGFFEEDYTTESSLTDGMRAVYGTSASSDRRYAYDWQKWLWIHGDKAPCYKELLEWPVYWPTGAKGDLKMHALQVDDHGQCFIFDPGGLYVMLGEASSFPFDPGR</sequence>
<comment type="caution">
    <text evidence="1">The sequence shown here is derived from an EMBL/GenBank/DDBJ whole genome shotgun (WGS) entry which is preliminary data.</text>
</comment>
<keyword evidence="2" id="KW-1185">Reference proteome</keyword>
<dbReference type="AlphaFoldDB" id="A0A9D4UGR6"/>
<protein>
    <submittedName>
        <fullName evidence="1">Uncharacterized protein</fullName>
    </submittedName>
</protein>
<name>A0A9D4UGR6_ADICA</name>
<gene>
    <name evidence="1" type="ORF">GOP47_0018139</name>
</gene>
<evidence type="ECO:0000313" key="2">
    <source>
        <dbReference type="Proteomes" id="UP000886520"/>
    </source>
</evidence>
<dbReference type="EMBL" id="JABFUD020000017">
    <property type="protein sequence ID" value="KAI5067611.1"/>
    <property type="molecule type" value="Genomic_DNA"/>
</dbReference>
<reference evidence="1" key="1">
    <citation type="submission" date="2021-01" db="EMBL/GenBank/DDBJ databases">
        <title>Adiantum capillus-veneris genome.</title>
        <authorList>
            <person name="Fang Y."/>
            <person name="Liao Q."/>
        </authorList>
    </citation>
    <scope>NUCLEOTIDE SEQUENCE</scope>
    <source>
        <strain evidence="1">H3</strain>
        <tissue evidence="1">Leaf</tissue>
    </source>
</reference>
<evidence type="ECO:0000313" key="1">
    <source>
        <dbReference type="EMBL" id="KAI5067611.1"/>
    </source>
</evidence>
<dbReference type="Proteomes" id="UP000886520">
    <property type="component" value="Chromosome 17"/>
</dbReference>
<proteinExistence type="predicted"/>